<evidence type="ECO:0000256" key="2">
    <source>
        <dbReference type="SAM" id="Phobius"/>
    </source>
</evidence>
<dbReference type="OrthoDB" id="3777854at2"/>
<keyword evidence="4" id="KW-1185">Reference proteome</keyword>
<proteinExistence type="predicted"/>
<dbReference type="KEGG" id="daur:Daura_49685"/>
<feature type="region of interest" description="Disordered" evidence="1">
    <location>
        <begin position="1"/>
        <end position="87"/>
    </location>
</feature>
<feature type="compositionally biased region" description="Basic and acidic residues" evidence="1">
    <location>
        <begin position="70"/>
        <end position="86"/>
    </location>
</feature>
<name>A0A9Q9IHU4_9ACTN</name>
<gene>
    <name evidence="3" type="ORF">Daura_49685</name>
</gene>
<feature type="transmembrane region" description="Helical" evidence="2">
    <location>
        <begin position="179"/>
        <end position="201"/>
    </location>
</feature>
<evidence type="ECO:0000256" key="1">
    <source>
        <dbReference type="SAM" id="MobiDB-lite"/>
    </source>
</evidence>
<sequence>MKKAAAKKATVEATSTQEVLFPATTAQLAPQPEPAPAPQAQPEPQPERTPEPTPRTEPAQQDQAEAQPESESRRELEPEPQPEPRAESLVAAAVEVVEADPTDLGTSAEAAGVGRQEGGERAGFNPAYLPEFLALSAVARLGESARERVAWYAVNYPGADGDAVGRAITREFVRRARRLGFVAGAAGSLGLVVEAAGVGWLQAKLVLHLAAAHGHDPLDRRRAAELLVLQRVYAEVATAEAALLAAEQAQRSRRAGPGVGVSRLAGPLGRVVGGGLLQAAGVRIARRAVPGIGPVVGAVAAVRSTEAIAMRATRYYRRRGSRPEPGR</sequence>
<keyword evidence="2" id="KW-0472">Membrane</keyword>
<reference evidence="3" key="1">
    <citation type="submission" date="2021-04" db="EMBL/GenBank/DDBJ databases">
        <title>Dactylosporangium aurantiacum NRRL B-8018 full assembly.</title>
        <authorList>
            <person name="Hartkoorn R.C."/>
            <person name="Beaudoing E."/>
            <person name="Hot D."/>
        </authorList>
    </citation>
    <scope>NUCLEOTIDE SEQUENCE</scope>
    <source>
        <strain evidence="3">NRRL B-8018</strain>
    </source>
</reference>
<dbReference type="AlphaFoldDB" id="A0A9Q9IHU4"/>
<dbReference type="RefSeq" id="WP_052388178.1">
    <property type="nucleotide sequence ID" value="NZ_CP073767.1"/>
</dbReference>
<accession>A0A9Q9IHU4</accession>
<evidence type="ECO:0000313" key="4">
    <source>
        <dbReference type="Proteomes" id="UP001058003"/>
    </source>
</evidence>
<organism evidence="3 4">
    <name type="scientific">Dactylosporangium aurantiacum</name>
    <dbReference type="NCBI Taxonomy" id="35754"/>
    <lineage>
        <taxon>Bacteria</taxon>
        <taxon>Bacillati</taxon>
        <taxon>Actinomycetota</taxon>
        <taxon>Actinomycetes</taxon>
        <taxon>Micromonosporales</taxon>
        <taxon>Micromonosporaceae</taxon>
        <taxon>Dactylosporangium</taxon>
    </lineage>
</organism>
<keyword evidence="2" id="KW-1133">Transmembrane helix</keyword>
<dbReference type="Proteomes" id="UP001058003">
    <property type="component" value="Chromosome"/>
</dbReference>
<feature type="compositionally biased region" description="Low complexity" evidence="1">
    <location>
        <begin position="56"/>
        <end position="69"/>
    </location>
</feature>
<evidence type="ECO:0008006" key="5">
    <source>
        <dbReference type="Google" id="ProtNLM"/>
    </source>
</evidence>
<protein>
    <recommendedName>
        <fullName evidence="5">EcsC protein family protein</fullName>
    </recommendedName>
</protein>
<feature type="compositionally biased region" description="Pro residues" evidence="1">
    <location>
        <begin position="31"/>
        <end position="44"/>
    </location>
</feature>
<dbReference type="EMBL" id="CP073767">
    <property type="protein sequence ID" value="UWZ54425.1"/>
    <property type="molecule type" value="Genomic_DNA"/>
</dbReference>
<keyword evidence="2" id="KW-0812">Transmembrane</keyword>
<evidence type="ECO:0000313" key="3">
    <source>
        <dbReference type="EMBL" id="UWZ54425.1"/>
    </source>
</evidence>